<dbReference type="EMBL" id="AXCN02001489">
    <property type="status" value="NOT_ANNOTATED_CDS"/>
    <property type="molecule type" value="Genomic_DNA"/>
</dbReference>
<dbReference type="Proteomes" id="UP000075886">
    <property type="component" value="Unassembled WGS sequence"/>
</dbReference>
<keyword evidence="1" id="KW-0472">Membrane</keyword>
<sequence>MRPPTPVLIVGIIIVIVVVIVIALRVCHTSCRTPAEWVLQSSKGFRATPLAGNCANGETEESRTGLECVAGGPKTGSSFRASMAMAMATNKQTEKNGKRLPHILSPKMGTAAAASISFNRSSIPDVMVCPCFDPPSCRSSISLSPSPRASRALYRSRVALPY</sequence>
<evidence type="ECO:0000256" key="1">
    <source>
        <dbReference type="SAM" id="Phobius"/>
    </source>
</evidence>
<name>A0A182QNN2_9DIPT</name>
<feature type="transmembrane region" description="Helical" evidence="1">
    <location>
        <begin position="7"/>
        <end position="26"/>
    </location>
</feature>
<accession>A0A182QNN2</accession>
<dbReference type="VEuPathDB" id="VectorBase:AFAF013823"/>
<keyword evidence="1" id="KW-1133">Transmembrane helix</keyword>
<organism evidence="2 3">
    <name type="scientific">Anopheles farauti</name>
    <dbReference type="NCBI Taxonomy" id="69004"/>
    <lineage>
        <taxon>Eukaryota</taxon>
        <taxon>Metazoa</taxon>
        <taxon>Ecdysozoa</taxon>
        <taxon>Arthropoda</taxon>
        <taxon>Hexapoda</taxon>
        <taxon>Insecta</taxon>
        <taxon>Pterygota</taxon>
        <taxon>Neoptera</taxon>
        <taxon>Endopterygota</taxon>
        <taxon>Diptera</taxon>
        <taxon>Nematocera</taxon>
        <taxon>Culicoidea</taxon>
        <taxon>Culicidae</taxon>
        <taxon>Anophelinae</taxon>
        <taxon>Anopheles</taxon>
    </lineage>
</organism>
<evidence type="ECO:0000313" key="2">
    <source>
        <dbReference type="EnsemblMetazoa" id="AFAF013823-PA"/>
    </source>
</evidence>
<keyword evidence="1" id="KW-0812">Transmembrane</keyword>
<dbReference type="EMBL" id="AXCN02001490">
    <property type="status" value="NOT_ANNOTATED_CDS"/>
    <property type="molecule type" value="Genomic_DNA"/>
</dbReference>
<proteinExistence type="predicted"/>
<protein>
    <submittedName>
        <fullName evidence="2">Uncharacterized protein</fullName>
    </submittedName>
</protein>
<keyword evidence="3" id="KW-1185">Reference proteome</keyword>
<dbReference type="EnsemblMetazoa" id="AFAF013823-RA">
    <property type="protein sequence ID" value="AFAF013823-PA"/>
    <property type="gene ID" value="AFAF013823"/>
</dbReference>
<dbReference type="AlphaFoldDB" id="A0A182QNN2"/>
<reference evidence="3" key="1">
    <citation type="submission" date="2014-01" db="EMBL/GenBank/DDBJ databases">
        <title>The Genome Sequence of Anopheles farauti FAR1 (V2).</title>
        <authorList>
            <consortium name="The Broad Institute Genomics Platform"/>
            <person name="Neafsey D.E."/>
            <person name="Besansky N."/>
            <person name="Howell P."/>
            <person name="Walton C."/>
            <person name="Young S.K."/>
            <person name="Zeng Q."/>
            <person name="Gargeya S."/>
            <person name="Fitzgerald M."/>
            <person name="Haas B."/>
            <person name="Abouelleil A."/>
            <person name="Allen A.W."/>
            <person name="Alvarado L."/>
            <person name="Arachchi H.M."/>
            <person name="Berlin A.M."/>
            <person name="Chapman S.B."/>
            <person name="Gainer-Dewar J."/>
            <person name="Goldberg J."/>
            <person name="Griggs A."/>
            <person name="Gujja S."/>
            <person name="Hansen M."/>
            <person name="Howarth C."/>
            <person name="Imamovic A."/>
            <person name="Ireland A."/>
            <person name="Larimer J."/>
            <person name="McCowan C."/>
            <person name="Murphy C."/>
            <person name="Pearson M."/>
            <person name="Poon T.W."/>
            <person name="Priest M."/>
            <person name="Roberts A."/>
            <person name="Saif S."/>
            <person name="Shea T."/>
            <person name="Sisk P."/>
            <person name="Sykes S."/>
            <person name="Wortman J."/>
            <person name="Nusbaum C."/>
            <person name="Birren B."/>
        </authorList>
    </citation>
    <scope>NUCLEOTIDE SEQUENCE [LARGE SCALE GENOMIC DNA]</scope>
    <source>
        <strain evidence="3">FAR1</strain>
    </source>
</reference>
<reference evidence="2" key="2">
    <citation type="submission" date="2020-05" db="UniProtKB">
        <authorList>
            <consortium name="EnsemblMetazoa"/>
        </authorList>
    </citation>
    <scope>IDENTIFICATION</scope>
    <source>
        <strain evidence="2">FAR1</strain>
    </source>
</reference>
<evidence type="ECO:0000313" key="3">
    <source>
        <dbReference type="Proteomes" id="UP000075886"/>
    </source>
</evidence>